<reference evidence="1 2" key="1">
    <citation type="submission" date="2024-01" db="EMBL/GenBank/DDBJ databases">
        <authorList>
            <person name="Waweru B."/>
        </authorList>
    </citation>
    <scope>NUCLEOTIDE SEQUENCE [LARGE SCALE GENOMIC DNA]</scope>
</reference>
<comment type="caution">
    <text evidence="1">The sequence shown here is derived from an EMBL/GenBank/DDBJ whole genome shotgun (WGS) entry which is preliminary data.</text>
</comment>
<sequence length="131" mass="14642">MHLKYRSSGGTRGKCCGVLEKDQASWNLELYVIYSHVVHSNVKVKFSFAMDGKLRHVTAQNLSPSRCNALVQFITFSETQFKCEIPVSALAWLDISSYRPELYSHMIFPSGDNLWKPAGKGMSSPPSVVLS</sequence>
<dbReference type="AlphaFoldDB" id="A0AAV1QX18"/>
<name>A0AAV1QX18_9ROSI</name>
<dbReference type="EMBL" id="CAWUPB010000851">
    <property type="protein sequence ID" value="CAK7326322.1"/>
    <property type="molecule type" value="Genomic_DNA"/>
</dbReference>
<accession>A0AAV1QX18</accession>
<gene>
    <name evidence="1" type="ORF">DCAF_LOCUS4022</name>
</gene>
<evidence type="ECO:0000313" key="1">
    <source>
        <dbReference type="EMBL" id="CAK7326322.1"/>
    </source>
</evidence>
<dbReference type="Proteomes" id="UP001314170">
    <property type="component" value="Unassembled WGS sequence"/>
</dbReference>
<proteinExistence type="predicted"/>
<evidence type="ECO:0000313" key="2">
    <source>
        <dbReference type="Proteomes" id="UP001314170"/>
    </source>
</evidence>
<protein>
    <submittedName>
        <fullName evidence="1">Uncharacterized protein</fullName>
    </submittedName>
</protein>
<keyword evidence="2" id="KW-1185">Reference proteome</keyword>
<organism evidence="1 2">
    <name type="scientific">Dovyalis caffra</name>
    <dbReference type="NCBI Taxonomy" id="77055"/>
    <lineage>
        <taxon>Eukaryota</taxon>
        <taxon>Viridiplantae</taxon>
        <taxon>Streptophyta</taxon>
        <taxon>Embryophyta</taxon>
        <taxon>Tracheophyta</taxon>
        <taxon>Spermatophyta</taxon>
        <taxon>Magnoliopsida</taxon>
        <taxon>eudicotyledons</taxon>
        <taxon>Gunneridae</taxon>
        <taxon>Pentapetalae</taxon>
        <taxon>rosids</taxon>
        <taxon>fabids</taxon>
        <taxon>Malpighiales</taxon>
        <taxon>Salicaceae</taxon>
        <taxon>Flacourtieae</taxon>
        <taxon>Dovyalis</taxon>
    </lineage>
</organism>